<dbReference type="AlphaFoldDB" id="A0A8J3UN58"/>
<reference evidence="1" key="1">
    <citation type="submission" date="2021-01" db="EMBL/GenBank/DDBJ databases">
        <title>Whole genome shotgun sequence of Planotetraspora silvatica NBRC 100141.</title>
        <authorList>
            <person name="Komaki H."/>
            <person name="Tamura T."/>
        </authorList>
    </citation>
    <scope>NUCLEOTIDE SEQUENCE</scope>
    <source>
        <strain evidence="1">NBRC 100141</strain>
    </source>
</reference>
<accession>A0A8J3UN58</accession>
<dbReference type="Pfam" id="PF05960">
    <property type="entry name" value="DUF885"/>
    <property type="match status" value="1"/>
</dbReference>
<dbReference type="InterPro" id="IPR010281">
    <property type="entry name" value="DUF885"/>
</dbReference>
<gene>
    <name evidence="1" type="ORF">Psi02_46870</name>
</gene>
<dbReference type="RefSeq" id="WP_203977517.1">
    <property type="nucleotide sequence ID" value="NZ_BAAAKY010000045.1"/>
</dbReference>
<sequence>MADKEVAAEPNAQLSQLSAEFFQIKHTADPFSATLLGVSGFDGLVPDVSRAGSSADAAKFADLERRLEDIDPETLNPADQVNHAVLGRLSWAARSDLEHALWETGASADGYSAPQGMMFMAVPEAPLKDAEATEQYIRRLSALPPFLDAILDRYREAKADGRIPTRVGVGQAIDQLTGHIALSLSDDTLLSPRLPAGVDEDRIRARAAEIVEESVRPALRRLLDGLRDELLPVARPDDKVGIRFVPGGEEGYAAAVRRHTTTDLTPEEIHQIGLDCLAELRPEWSELGGRVLGTGDVREVMTRLREDRSLRFGDAGQIVETVTDALRRAEDARDDWFPAYDIADCVIEEINPIEAGNAALAYYRPPAGDGSRPGAHCVLTADPQERFVYEYEALAFHESTPGHHLQIASAQTLTELPEYRRFLDAEVCGYVEGWGLYSERLADEMGLYTSDVSRLGMLSFDALRACRLVVDTGMHHLGWSRQQAMQFMWDNTATTQANVRNEIDRYIAWPGQALAYMIGRREIRRLRGVAQDRLGSRFDVRAFHGTVLGNGAVPLGVLEQIVTGWIDTVPA</sequence>
<dbReference type="EMBL" id="BOOQ01000030">
    <property type="protein sequence ID" value="GII48263.1"/>
    <property type="molecule type" value="Genomic_DNA"/>
</dbReference>
<organism evidence="1 2">
    <name type="scientific">Planotetraspora silvatica</name>
    <dbReference type="NCBI Taxonomy" id="234614"/>
    <lineage>
        <taxon>Bacteria</taxon>
        <taxon>Bacillati</taxon>
        <taxon>Actinomycetota</taxon>
        <taxon>Actinomycetes</taxon>
        <taxon>Streptosporangiales</taxon>
        <taxon>Streptosporangiaceae</taxon>
        <taxon>Planotetraspora</taxon>
    </lineage>
</organism>
<protein>
    <recommendedName>
        <fullName evidence="3">DUF885 domain-containing protein</fullName>
    </recommendedName>
</protein>
<comment type="caution">
    <text evidence="1">The sequence shown here is derived from an EMBL/GenBank/DDBJ whole genome shotgun (WGS) entry which is preliminary data.</text>
</comment>
<proteinExistence type="predicted"/>
<dbReference type="PANTHER" id="PTHR33361:SF2">
    <property type="entry name" value="DUF885 DOMAIN-CONTAINING PROTEIN"/>
    <property type="match status" value="1"/>
</dbReference>
<evidence type="ECO:0000313" key="2">
    <source>
        <dbReference type="Proteomes" id="UP000644610"/>
    </source>
</evidence>
<evidence type="ECO:0008006" key="3">
    <source>
        <dbReference type="Google" id="ProtNLM"/>
    </source>
</evidence>
<dbReference type="PANTHER" id="PTHR33361">
    <property type="entry name" value="GLR0591 PROTEIN"/>
    <property type="match status" value="1"/>
</dbReference>
<dbReference type="Proteomes" id="UP000644610">
    <property type="component" value="Unassembled WGS sequence"/>
</dbReference>
<name>A0A8J3UN58_9ACTN</name>
<evidence type="ECO:0000313" key="1">
    <source>
        <dbReference type="EMBL" id="GII48263.1"/>
    </source>
</evidence>
<keyword evidence="2" id="KW-1185">Reference proteome</keyword>